<dbReference type="InterPro" id="IPR013022">
    <property type="entry name" value="Xyl_isomerase-like_TIM-brl"/>
</dbReference>
<dbReference type="PROSITE" id="PS51318">
    <property type="entry name" value="TAT"/>
    <property type="match status" value="1"/>
</dbReference>
<evidence type="ECO:0000313" key="3">
    <source>
        <dbReference type="Proteomes" id="UP001596052"/>
    </source>
</evidence>
<proteinExistence type="predicted"/>
<dbReference type="PANTHER" id="PTHR12110:SF21">
    <property type="entry name" value="XYLOSE ISOMERASE-LIKE TIM BARREL DOMAIN-CONTAINING PROTEIN"/>
    <property type="match status" value="1"/>
</dbReference>
<accession>A0ABW0KRL0</accession>
<dbReference type="Proteomes" id="UP001596052">
    <property type="component" value="Unassembled WGS sequence"/>
</dbReference>
<evidence type="ECO:0000259" key="1">
    <source>
        <dbReference type="Pfam" id="PF01261"/>
    </source>
</evidence>
<dbReference type="EMBL" id="JBHSMQ010000004">
    <property type="protein sequence ID" value="MFC5455607.1"/>
    <property type="molecule type" value="Genomic_DNA"/>
</dbReference>
<protein>
    <submittedName>
        <fullName evidence="2">Sugar phosphate isomerase/epimerase family protein</fullName>
    </submittedName>
</protein>
<comment type="caution">
    <text evidence="2">The sequence shown here is derived from an EMBL/GenBank/DDBJ whole genome shotgun (WGS) entry which is preliminary data.</text>
</comment>
<reference evidence="3" key="1">
    <citation type="journal article" date="2019" name="Int. J. Syst. Evol. Microbiol.">
        <title>The Global Catalogue of Microorganisms (GCM) 10K type strain sequencing project: providing services to taxonomists for standard genome sequencing and annotation.</title>
        <authorList>
            <consortium name="The Broad Institute Genomics Platform"/>
            <consortium name="The Broad Institute Genome Sequencing Center for Infectious Disease"/>
            <person name="Wu L."/>
            <person name="Ma J."/>
        </authorList>
    </citation>
    <scope>NUCLEOTIDE SEQUENCE [LARGE SCALE GENOMIC DNA]</scope>
    <source>
        <strain evidence="3">CGMCC 4.1469</strain>
    </source>
</reference>
<dbReference type="RefSeq" id="WP_377166857.1">
    <property type="nucleotide sequence ID" value="NZ_JBHSMQ010000004.1"/>
</dbReference>
<dbReference type="InterPro" id="IPR036237">
    <property type="entry name" value="Xyl_isomerase-like_sf"/>
</dbReference>
<dbReference type="Gene3D" id="3.20.20.150">
    <property type="entry name" value="Divalent-metal-dependent TIM barrel enzymes"/>
    <property type="match status" value="1"/>
</dbReference>
<dbReference type="Pfam" id="PF01261">
    <property type="entry name" value="AP_endonuc_2"/>
    <property type="match status" value="1"/>
</dbReference>
<dbReference type="GO" id="GO:0016853">
    <property type="term" value="F:isomerase activity"/>
    <property type="evidence" value="ECO:0007669"/>
    <property type="project" value="UniProtKB-KW"/>
</dbReference>
<sequence>MPSRRHFLHTVLGTSAAAAFAADSKLSYKGENIQFGLVTYMWGADWDLPTLLKNCETAQVLGVELRIDHAHKVSPALTPEERAAVRKQFEDSPVDLLGMGTNYEFHSPKEDEVKKNIEGAKQYIKLCHDLGGTGVKVKPNALPKDVPAEKTLVQIGKALAELGDYALGFGQEIRLEVHGKDTSELPNIKTIMDAAARDNVRVCWNSNDTDLNGAGLEANFALVKDLLGHTTHIRGVNQSTYPLDKLAKLLVEADYEGHVCLEAHKLPAGDRVAALAEQRELFMNLVTEARKSVKD</sequence>
<dbReference type="InterPro" id="IPR050312">
    <property type="entry name" value="IolE/XylAMocC-like"/>
</dbReference>
<feature type="domain" description="Xylose isomerase-like TIM barrel" evidence="1">
    <location>
        <begin position="58"/>
        <end position="275"/>
    </location>
</feature>
<dbReference type="PANTHER" id="PTHR12110">
    <property type="entry name" value="HYDROXYPYRUVATE ISOMERASE"/>
    <property type="match status" value="1"/>
</dbReference>
<keyword evidence="3" id="KW-1185">Reference proteome</keyword>
<name>A0ABW0KRL0_9BACT</name>
<dbReference type="SUPFAM" id="SSF51658">
    <property type="entry name" value="Xylose isomerase-like"/>
    <property type="match status" value="1"/>
</dbReference>
<gene>
    <name evidence="2" type="ORF">ACFQDI_12135</name>
</gene>
<dbReference type="InterPro" id="IPR006311">
    <property type="entry name" value="TAT_signal"/>
</dbReference>
<keyword evidence="2" id="KW-0413">Isomerase</keyword>
<evidence type="ECO:0000313" key="2">
    <source>
        <dbReference type="EMBL" id="MFC5455607.1"/>
    </source>
</evidence>
<organism evidence="2 3">
    <name type="scientific">Prosthecobacter fluviatilis</name>
    <dbReference type="NCBI Taxonomy" id="445931"/>
    <lineage>
        <taxon>Bacteria</taxon>
        <taxon>Pseudomonadati</taxon>
        <taxon>Verrucomicrobiota</taxon>
        <taxon>Verrucomicrobiia</taxon>
        <taxon>Verrucomicrobiales</taxon>
        <taxon>Verrucomicrobiaceae</taxon>
        <taxon>Prosthecobacter</taxon>
    </lineage>
</organism>